<reference evidence="1" key="1">
    <citation type="submission" date="2020-07" db="EMBL/GenBank/DDBJ databases">
        <authorList>
            <person name="Nazaruddin N."/>
        </authorList>
    </citation>
    <scope>NUCLEOTIDE SEQUENCE</scope>
</reference>
<dbReference type="EMBL" id="CAJDYZ010009611">
    <property type="protein sequence ID" value="CAD1476857.1"/>
    <property type="molecule type" value="Genomic_DNA"/>
</dbReference>
<organism evidence="1 2">
    <name type="scientific">Heterotrigona itama</name>
    <dbReference type="NCBI Taxonomy" id="395501"/>
    <lineage>
        <taxon>Eukaryota</taxon>
        <taxon>Metazoa</taxon>
        <taxon>Ecdysozoa</taxon>
        <taxon>Arthropoda</taxon>
        <taxon>Hexapoda</taxon>
        <taxon>Insecta</taxon>
        <taxon>Pterygota</taxon>
        <taxon>Neoptera</taxon>
        <taxon>Endopterygota</taxon>
        <taxon>Hymenoptera</taxon>
        <taxon>Apocrita</taxon>
        <taxon>Aculeata</taxon>
        <taxon>Apoidea</taxon>
        <taxon>Anthophila</taxon>
        <taxon>Apidae</taxon>
        <taxon>Heterotrigona</taxon>
    </lineage>
</organism>
<comment type="caution">
    <text evidence="1">The sequence shown here is derived from an EMBL/GenBank/DDBJ whole genome shotgun (WGS) entry which is preliminary data.</text>
</comment>
<dbReference type="AlphaFoldDB" id="A0A6V7H9I0"/>
<gene>
    <name evidence="1" type="ORF">MHI_LOCUS691347</name>
</gene>
<name>A0A6V7H9I0_9HYME</name>
<keyword evidence="2" id="KW-1185">Reference proteome</keyword>
<evidence type="ECO:0000313" key="2">
    <source>
        <dbReference type="Proteomes" id="UP000752696"/>
    </source>
</evidence>
<dbReference type="Proteomes" id="UP000752696">
    <property type="component" value="Unassembled WGS sequence"/>
</dbReference>
<protein>
    <submittedName>
        <fullName evidence="1">Uncharacterized protein</fullName>
    </submittedName>
</protein>
<evidence type="ECO:0000313" key="1">
    <source>
        <dbReference type="EMBL" id="CAD1476857.1"/>
    </source>
</evidence>
<proteinExistence type="predicted"/>
<sequence length="164" mass="18055">MMKKKRERSLYLGRCAEFTGYICLLLVQGPISLQRTALLHSRVRSPRGNAASYHGCHGCQAHQGPWLSAAAPAHGAYGAEEKKASTTSRHQADCIGQIFLWRLHASGTSERHSCRPLRKGGSPGRLVEISGERFTPHFGLIHSVRLIFSLSTLARSTEPQPVEL</sequence>
<accession>A0A6V7H9I0</accession>